<keyword evidence="2" id="KW-1185">Reference proteome</keyword>
<dbReference type="EMBL" id="JAIZAY010000020">
    <property type="protein sequence ID" value="KAJ8022518.1"/>
    <property type="molecule type" value="Genomic_DNA"/>
</dbReference>
<reference evidence="1" key="1">
    <citation type="submission" date="2021-10" db="EMBL/GenBank/DDBJ databases">
        <title>Tropical sea cucumber genome reveals ecological adaptation and Cuvierian tubules defense mechanism.</title>
        <authorList>
            <person name="Chen T."/>
        </authorList>
    </citation>
    <scope>NUCLEOTIDE SEQUENCE</scope>
    <source>
        <strain evidence="1">Nanhai2018</strain>
        <tissue evidence="1">Muscle</tissue>
    </source>
</reference>
<comment type="caution">
    <text evidence="1">The sequence shown here is derived from an EMBL/GenBank/DDBJ whole genome shotgun (WGS) entry which is preliminary data.</text>
</comment>
<name>A0A9Q1BEI3_HOLLE</name>
<protein>
    <submittedName>
        <fullName evidence="1">Uncharacterized protein</fullName>
    </submittedName>
</protein>
<sequence length="260" mass="30141">MSMDVFPFECVWRIMVLLPTGLERNPKYHRENPTIIYKPTVPPKYQKVQNFKLSLTNLFLRSYKVARGQTVKISYYIIQMPYNGFKIPIAFGGGLSTQLDCSFILSFYRGFHLAYNFSKMNNFVWNCEILREWPKIPSLEGNLSDRLMTKGCRRRLSTDSSLFVCPEAKTGLLVRINLVRFYSAIPVPGTDIPRTASLRKVLFNFAGEWAFVGCHCEGFLPRLFLEWWLTLSECSVVMIKNSTRQRQVKLFGKKNCLEVS</sequence>
<proteinExistence type="predicted"/>
<dbReference type="AlphaFoldDB" id="A0A9Q1BEI3"/>
<organism evidence="1 2">
    <name type="scientific">Holothuria leucospilota</name>
    <name type="common">Black long sea cucumber</name>
    <name type="synonym">Mertensiothuria leucospilota</name>
    <dbReference type="NCBI Taxonomy" id="206669"/>
    <lineage>
        <taxon>Eukaryota</taxon>
        <taxon>Metazoa</taxon>
        <taxon>Echinodermata</taxon>
        <taxon>Eleutherozoa</taxon>
        <taxon>Echinozoa</taxon>
        <taxon>Holothuroidea</taxon>
        <taxon>Aspidochirotacea</taxon>
        <taxon>Aspidochirotida</taxon>
        <taxon>Holothuriidae</taxon>
        <taxon>Holothuria</taxon>
    </lineage>
</organism>
<evidence type="ECO:0000313" key="2">
    <source>
        <dbReference type="Proteomes" id="UP001152320"/>
    </source>
</evidence>
<accession>A0A9Q1BEI3</accession>
<evidence type="ECO:0000313" key="1">
    <source>
        <dbReference type="EMBL" id="KAJ8022518.1"/>
    </source>
</evidence>
<dbReference type="Proteomes" id="UP001152320">
    <property type="component" value="Chromosome 20"/>
</dbReference>
<gene>
    <name evidence="1" type="ORF">HOLleu_37432</name>
</gene>